<protein>
    <submittedName>
        <fullName evidence="3">Uncharacterized protein</fullName>
    </submittedName>
</protein>
<accession>A0A8T2JS87</accession>
<dbReference type="InterPro" id="IPR038900">
    <property type="entry name" value="TMC"/>
</dbReference>
<keyword evidence="2" id="KW-1133">Transmembrane helix</keyword>
<dbReference type="GO" id="GO:0005886">
    <property type="term" value="C:plasma membrane"/>
    <property type="evidence" value="ECO:0007669"/>
    <property type="project" value="InterPro"/>
</dbReference>
<feature type="transmembrane region" description="Helical" evidence="2">
    <location>
        <begin position="152"/>
        <end position="179"/>
    </location>
</feature>
<keyword evidence="2" id="KW-0812">Transmembrane</keyword>
<gene>
    <name evidence="3" type="ORF">GDO86_014040</name>
</gene>
<keyword evidence="4" id="KW-1185">Reference proteome</keyword>
<dbReference type="PANTHER" id="PTHR23302">
    <property type="entry name" value="TRANSMEMBRANE CHANNEL-RELATED"/>
    <property type="match status" value="1"/>
</dbReference>
<organism evidence="3 4">
    <name type="scientific">Hymenochirus boettgeri</name>
    <name type="common">Congo dwarf clawed frog</name>
    <dbReference type="NCBI Taxonomy" id="247094"/>
    <lineage>
        <taxon>Eukaryota</taxon>
        <taxon>Metazoa</taxon>
        <taxon>Chordata</taxon>
        <taxon>Craniata</taxon>
        <taxon>Vertebrata</taxon>
        <taxon>Euteleostomi</taxon>
        <taxon>Amphibia</taxon>
        <taxon>Batrachia</taxon>
        <taxon>Anura</taxon>
        <taxon>Pipoidea</taxon>
        <taxon>Pipidae</taxon>
        <taxon>Pipinae</taxon>
        <taxon>Hymenochirus</taxon>
    </lineage>
</organism>
<dbReference type="Proteomes" id="UP000812440">
    <property type="component" value="Chromosome 8_10"/>
</dbReference>
<evidence type="ECO:0000256" key="1">
    <source>
        <dbReference type="SAM" id="MobiDB-lite"/>
    </source>
</evidence>
<proteinExistence type="predicted"/>
<sequence>MPSRTIGRCQGAMLSEYYNRTIRRRRGKRRPSLYSLERTARPSLRQRDEDADEEEEQQMLLVSELEKTSGPNRSRLLQGFPLNLNVKRQLRQSVSESSGLWQERSSSPCCSQLRDDLSMVIHQCWMFSLSCSSSTSLAQGLKQISGRFGSSVLSYFVFLKTLLGFNIFLCFLWFLFIVIPQAVHPQSFPYQRFFGLELLMEQGYFSSTPMYYGYYR</sequence>
<evidence type="ECO:0000313" key="3">
    <source>
        <dbReference type="EMBL" id="KAG8446433.1"/>
    </source>
</evidence>
<dbReference type="PANTHER" id="PTHR23302:SF4">
    <property type="entry name" value="TRANSMEMBRANE CHANNEL-LIKE PROTEIN 6"/>
    <property type="match status" value="1"/>
</dbReference>
<feature type="region of interest" description="Disordered" evidence="1">
    <location>
        <begin position="29"/>
        <end position="57"/>
    </location>
</feature>
<evidence type="ECO:0000313" key="4">
    <source>
        <dbReference type="Proteomes" id="UP000812440"/>
    </source>
</evidence>
<keyword evidence="2" id="KW-0472">Membrane</keyword>
<dbReference type="AlphaFoldDB" id="A0A8T2JS87"/>
<dbReference type="GO" id="GO:0008381">
    <property type="term" value="F:mechanosensitive monoatomic ion channel activity"/>
    <property type="evidence" value="ECO:0007669"/>
    <property type="project" value="TreeGrafter"/>
</dbReference>
<comment type="caution">
    <text evidence="3">The sequence shown here is derived from an EMBL/GenBank/DDBJ whole genome shotgun (WGS) entry which is preliminary data.</text>
</comment>
<dbReference type="EMBL" id="JAACNH010000003">
    <property type="protein sequence ID" value="KAG8446433.1"/>
    <property type="molecule type" value="Genomic_DNA"/>
</dbReference>
<dbReference type="OrthoDB" id="1936208at2759"/>
<reference evidence="3" key="1">
    <citation type="thesis" date="2020" institute="ProQuest LLC" country="789 East Eisenhower Parkway, Ann Arbor, MI, USA">
        <title>Comparative Genomics and Chromosome Evolution.</title>
        <authorList>
            <person name="Mudd A.B."/>
        </authorList>
    </citation>
    <scope>NUCLEOTIDE SEQUENCE</scope>
    <source>
        <strain evidence="3">Female2</strain>
        <tissue evidence="3">Blood</tissue>
    </source>
</reference>
<evidence type="ECO:0000256" key="2">
    <source>
        <dbReference type="SAM" id="Phobius"/>
    </source>
</evidence>
<name>A0A8T2JS87_9PIPI</name>